<name>A0ABP7MFY1_9GAMM</name>
<dbReference type="EMBL" id="BAABBN010000004">
    <property type="protein sequence ID" value="GAA3920563.1"/>
    <property type="molecule type" value="Genomic_DNA"/>
</dbReference>
<reference evidence="2" key="1">
    <citation type="journal article" date="2019" name="Int. J. Syst. Evol. Microbiol.">
        <title>The Global Catalogue of Microorganisms (GCM) 10K type strain sequencing project: providing services to taxonomists for standard genome sequencing and annotation.</title>
        <authorList>
            <consortium name="The Broad Institute Genomics Platform"/>
            <consortium name="The Broad Institute Genome Sequencing Center for Infectious Disease"/>
            <person name="Wu L."/>
            <person name="Ma J."/>
        </authorList>
    </citation>
    <scope>NUCLEOTIDE SEQUENCE [LARGE SCALE GENOMIC DNA]</scope>
    <source>
        <strain evidence="2">JCM 17551</strain>
    </source>
</reference>
<gene>
    <name evidence="1" type="ORF">GCM10022277_15270</name>
</gene>
<evidence type="ECO:0000313" key="2">
    <source>
        <dbReference type="Proteomes" id="UP001501565"/>
    </source>
</evidence>
<comment type="caution">
    <text evidence="1">The sequence shown here is derived from an EMBL/GenBank/DDBJ whole genome shotgun (WGS) entry which is preliminary data.</text>
</comment>
<keyword evidence="2" id="KW-1185">Reference proteome</keyword>
<evidence type="ECO:0000313" key="1">
    <source>
        <dbReference type="EMBL" id="GAA3920563.1"/>
    </source>
</evidence>
<dbReference type="Proteomes" id="UP001501565">
    <property type="component" value="Unassembled WGS sequence"/>
</dbReference>
<proteinExistence type="predicted"/>
<dbReference type="RefSeq" id="WP_344797132.1">
    <property type="nucleotide sequence ID" value="NZ_BAABBN010000004.1"/>
</dbReference>
<sequence length="166" mass="18602">MSNQAKIESTIKMLALAAAQIEATMIESGNSVSALSNSFSTIAEKFHHLDDHNDDTVISLTTEDFQALRSKINEAIIAMQFYDRMTQRLHHINEGLSATSSLLESSTSTPESDWVKLQETIKSRYTMESEREMFEQIIAGSPLKEALASFKNSSSTFNNQEEIELF</sequence>
<accession>A0ABP7MFY1</accession>
<protein>
    <submittedName>
        <fullName evidence="1">Uncharacterized protein</fullName>
    </submittedName>
</protein>
<organism evidence="1 2">
    <name type="scientific">Litoribacillus peritrichatus</name>
    <dbReference type="NCBI Taxonomy" id="718191"/>
    <lineage>
        <taxon>Bacteria</taxon>
        <taxon>Pseudomonadati</taxon>
        <taxon>Pseudomonadota</taxon>
        <taxon>Gammaproteobacteria</taxon>
        <taxon>Oceanospirillales</taxon>
        <taxon>Oceanospirillaceae</taxon>
        <taxon>Litoribacillus</taxon>
    </lineage>
</organism>